<dbReference type="InterPro" id="IPR000847">
    <property type="entry name" value="LysR_HTH_N"/>
</dbReference>
<keyword evidence="2" id="KW-0805">Transcription regulation</keyword>
<dbReference type="Gene3D" id="3.40.190.10">
    <property type="entry name" value="Periplasmic binding protein-like II"/>
    <property type="match status" value="2"/>
</dbReference>
<dbReference type="PROSITE" id="PS50931">
    <property type="entry name" value="HTH_LYSR"/>
    <property type="match status" value="1"/>
</dbReference>
<keyword evidence="3" id="KW-0238">DNA-binding</keyword>
<dbReference type="Gene3D" id="1.10.10.10">
    <property type="entry name" value="Winged helix-like DNA-binding domain superfamily/Winged helix DNA-binding domain"/>
    <property type="match status" value="1"/>
</dbReference>
<dbReference type="GO" id="GO:0006351">
    <property type="term" value="P:DNA-templated transcription"/>
    <property type="evidence" value="ECO:0007669"/>
    <property type="project" value="TreeGrafter"/>
</dbReference>
<evidence type="ECO:0000259" key="5">
    <source>
        <dbReference type="PROSITE" id="PS50931"/>
    </source>
</evidence>
<evidence type="ECO:0000313" key="6">
    <source>
        <dbReference type="EMBL" id="RUR68421.1"/>
    </source>
</evidence>
<dbReference type="Pfam" id="PF03466">
    <property type="entry name" value="LysR_substrate"/>
    <property type="match status" value="1"/>
</dbReference>
<dbReference type="CDD" id="cd08432">
    <property type="entry name" value="PBP2_GcdR_TrpI_HvrB_AmpR_like"/>
    <property type="match status" value="1"/>
</dbReference>
<sequence length="297" mass="33352">MVSPRLPSTQGLQAFEAVARLRSVNLAAEELAVTPSAVSHRIRQLELLLGLKFFTGSDFSLSADGMAYLARVREAIAALRQVPGQEPESQVRRLRVAVTPTFSRQMLLPRLARFRDAYPNIELMLQVTMPVRNTTVEEADIELRFGTGPFHDREFVQLLADDVSPVCSPAYLERHGPFESFETDAEVSRAQLLRTPLESWRTWFKACGIGLPEPATGHQFNDLGLALDAAAEDFGVVLMHLRLGSAWLDNGRLVRLSQRSVPSPNAYFLCWKPGAMERWECATFVEWLREALRERAS</sequence>
<comment type="caution">
    <text evidence="6">The sequence shown here is derived from an EMBL/GenBank/DDBJ whole genome shotgun (WGS) entry which is preliminary data.</text>
</comment>
<dbReference type="PANTHER" id="PTHR30537">
    <property type="entry name" value="HTH-TYPE TRANSCRIPTIONAL REGULATOR"/>
    <property type="match status" value="1"/>
</dbReference>
<evidence type="ECO:0000256" key="3">
    <source>
        <dbReference type="ARBA" id="ARBA00023125"/>
    </source>
</evidence>
<feature type="domain" description="HTH lysR-type" evidence="5">
    <location>
        <begin position="7"/>
        <end position="64"/>
    </location>
</feature>
<dbReference type="InterPro" id="IPR005119">
    <property type="entry name" value="LysR_subst-bd"/>
</dbReference>
<keyword evidence="4" id="KW-0804">Transcription</keyword>
<dbReference type="AlphaFoldDB" id="A0A3S0ZP27"/>
<dbReference type="OrthoDB" id="5526340at2"/>
<evidence type="ECO:0000256" key="4">
    <source>
        <dbReference type="ARBA" id="ARBA00023163"/>
    </source>
</evidence>
<dbReference type="InterPro" id="IPR036390">
    <property type="entry name" value="WH_DNA-bd_sf"/>
</dbReference>
<dbReference type="Pfam" id="PF00126">
    <property type="entry name" value="HTH_1"/>
    <property type="match status" value="1"/>
</dbReference>
<name>A0A3S0ZP27_9BURK</name>
<dbReference type="EMBL" id="RXFT01000006">
    <property type="protein sequence ID" value="RUR68421.1"/>
    <property type="molecule type" value="Genomic_DNA"/>
</dbReference>
<dbReference type="PANTHER" id="PTHR30537:SF79">
    <property type="entry name" value="TRANSCRIPTIONAL REGULATOR-RELATED"/>
    <property type="match status" value="1"/>
</dbReference>
<evidence type="ECO:0000313" key="7">
    <source>
        <dbReference type="Proteomes" id="UP000281118"/>
    </source>
</evidence>
<proteinExistence type="inferred from homology"/>
<dbReference type="SUPFAM" id="SSF46785">
    <property type="entry name" value="Winged helix' DNA-binding domain"/>
    <property type="match status" value="1"/>
</dbReference>
<dbReference type="InterPro" id="IPR036388">
    <property type="entry name" value="WH-like_DNA-bd_sf"/>
</dbReference>
<protein>
    <submittedName>
        <fullName evidence="6">LysR family transcriptional regulator</fullName>
    </submittedName>
</protein>
<accession>A0A3S0ZP27</accession>
<evidence type="ECO:0000256" key="2">
    <source>
        <dbReference type="ARBA" id="ARBA00023015"/>
    </source>
</evidence>
<dbReference type="SUPFAM" id="SSF53850">
    <property type="entry name" value="Periplasmic binding protein-like II"/>
    <property type="match status" value="1"/>
</dbReference>
<dbReference type="Proteomes" id="UP000281118">
    <property type="component" value="Unassembled WGS sequence"/>
</dbReference>
<organism evidence="6 7">
    <name type="scientific">Variovorax guangxiensis</name>
    <dbReference type="NCBI Taxonomy" id="1775474"/>
    <lineage>
        <taxon>Bacteria</taxon>
        <taxon>Pseudomonadati</taxon>
        <taxon>Pseudomonadota</taxon>
        <taxon>Betaproteobacteria</taxon>
        <taxon>Burkholderiales</taxon>
        <taxon>Comamonadaceae</taxon>
        <taxon>Variovorax</taxon>
    </lineage>
</organism>
<dbReference type="GO" id="GO:0043565">
    <property type="term" value="F:sequence-specific DNA binding"/>
    <property type="evidence" value="ECO:0007669"/>
    <property type="project" value="TreeGrafter"/>
</dbReference>
<dbReference type="InterPro" id="IPR058163">
    <property type="entry name" value="LysR-type_TF_proteobact-type"/>
</dbReference>
<dbReference type="RefSeq" id="WP_126022568.1">
    <property type="nucleotide sequence ID" value="NZ_RXFT01000006.1"/>
</dbReference>
<comment type="similarity">
    <text evidence="1">Belongs to the LysR transcriptional regulatory family.</text>
</comment>
<gene>
    <name evidence="6" type="ORF">EJP67_15275</name>
</gene>
<evidence type="ECO:0000256" key="1">
    <source>
        <dbReference type="ARBA" id="ARBA00009437"/>
    </source>
</evidence>
<reference evidence="6 7" key="1">
    <citation type="submission" date="2018-12" db="EMBL/GenBank/DDBJ databases">
        <title>The genome sequences of Variovorax guangxiensis DSM 27352.</title>
        <authorList>
            <person name="Gao J."/>
            <person name="Sun J."/>
        </authorList>
    </citation>
    <scope>NUCLEOTIDE SEQUENCE [LARGE SCALE GENOMIC DNA]</scope>
    <source>
        <strain evidence="6 7">DSM 27352</strain>
    </source>
</reference>
<dbReference type="GO" id="GO:0003700">
    <property type="term" value="F:DNA-binding transcription factor activity"/>
    <property type="evidence" value="ECO:0007669"/>
    <property type="project" value="InterPro"/>
</dbReference>